<feature type="domain" description="PepSY" evidence="1">
    <location>
        <begin position="53"/>
        <end position="104"/>
    </location>
</feature>
<dbReference type="Gene3D" id="3.10.450.40">
    <property type="match status" value="1"/>
</dbReference>
<dbReference type="AlphaFoldDB" id="A0A1G8J027"/>
<name>A0A1G8J027_9PSED</name>
<protein>
    <submittedName>
        <fullName evidence="2">Peptidase propeptide and YPEB domain-containing protein</fullName>
    </submittedName>
</protein>
<proteinExistence type="predicted"/>
<evidence type="ECO:0000313" key="2">
    <source>
        <dbReference type="EMBL" id="SDI24564.1"/>
    </source>
</evidence>
<evidence type="ECO:0000313" key="3">
    <source>
        <dbReference type="Proteomes" id="UP000182894"/>
    </source>
</evidence>
<reference evidence="3" key="1">
    <citation type="submission" date="2016-10" db="EMBL/GenBank/DDBJ databases">
        <authorList>
            <person name="Varghese N."/>
            <person name="Submissions S."/>
        </authorList>
    </citation>
    <scope>NUCLEOTIDE SEQUENCE [LARGE SCALE GENOMIC DNA]</scope>
    <source>
        <strain evidence="3">ATCC 700689</strain>
    </source>
</reference>
<keyword evidence="3" id="KW-1185">Reference proteome</keyword>
<dbReference type="EMBL" id="FNCO01000011">
    <property type="protein sequence ID" value="SDI24564.1"/>
    <property type="molecule type" value="Genomic_DNA"/>
</dbReference>
<accession>A0A1G8J027</accession>
<evidence type="ECO:0000259" key="1">
    <source>
        <dbReference type="Pfam" id="PF03413"/>
    </source>
</evidence>
<dbReference type="PROSITE" id="PS51257">
    <property type="entry name" value="PROKAR_LIPOPROTEIN"/>
    <property type="match status" value="1"/>
</dbReference>
<dbReference type="InterPro" id="IPR025711">
    <property type="entry name" value="PepSY"/>
</dbReference>
<gene>
    <name evidence="2" type="ORF">SAMN05216605_111220</name>
</gene>
<dbReference type="Proteomes" id="UP000182894">
    <property type="component" value="Unassembled WGS sequence"/>
</dbReference>
<dbReference type="Pfam" id="PF03413">
    <property type="entry name" value="PepSY"/>
    <property type="match status" value="1"/>
</dbReference>
<sequence>MNAGKRRFAGKRPGQCFVYCLLTVGAVMACTVSTARDLDQDEVLKLRQQGVILPLEQFIEQALGRYPGSKLLEAELEEKHDVLVYEIELLTADHVVRELKFDARDRRLLQDKEDD</sequence>
<dbReference type="STRING" id="89065.SAMN05216605_111220"/>
<organism evidence="2 3">
    <name type="scientific">Pseudomonas abietaniphila</name>
    <dbReference type="NCBI Taxonomy" id="89065"/>
    <lineage>
        <taxon>Bacteria</taxon>
        <taxon>Pseudomonadati</taxon>
        <taxon>Pseudomonadota</taxon>
        <taxon>Gammaproteobacteria</taxon>
        <taxon>Pseudomonadales</taxon>
        <taxon>Pseudomonadaceae</taxon>
        <taxon>Pseudomonas</taxon>
    </lineage>
</organism>